<gene>
    <name evidence="1" type="ORF">LAZ67_4002808</name>
</gene>
<dbReference type="Proteomes" id="UP001235939">
    <property type="component" value="Chromosome 04"/>
</dbReference>
<keyword evidence="2" id="KW-1185">Reference proteome</keyword>
<reference evidence="1 2" key="1">
    <citation type="submission" date="2022-01" db="EMBL/GenBank/DDBJ databases">
        <title>A chromosomal length assembly of Cordylochernes scorpioides.</title>
        <authorList>
            <person name="Zeh D."/>
            <person name="Zeh J."/>
        </authorList>
    </citation>
    <scope>NUCLEOTIDE SEQUENCE [LARGE SCALE GENOMIC DNA]</scope>
    <source>
        <strain evidence="1">IN4F17</strain>
        <tissue evidence="1">Whole Body</tissue>
    </source>
</reference>
<protein>
    <submittedName>
        <fullName evidence="1">Uncharacterized protein</fullName>
    </submittedName>
</protein>
<evidence type="ECO:0000313" key="2">
    <source>
        <dbReference type="Proteomes" id="UP001235939"/>
    </source>
</evidence>
<sequence length="210" mass="23712">MPDASILRIGAGFARGPCKPPPRCKLHVRAVSIHGHLDADSSPFERMPTNSPSTLLTPRFLYYGIQPQYIEHDTETHTPIEKARKLTNERTIKSHEHSKQLYDIKHPEPIFKEGDQVLVKTFIYPNTEESTGKDLAGKQIPHIPEYEEKRSNTTMIGQTHNQVPQDSTTYSTVAASLRALTLCLDQLLNRNPEELITYDGDEPAAHFSQN</sequence>
<dbReference type="EMBL" id="CP092866">
    <property type="protein sequence ID" value="UYV66768.1"/>
    <property type="molecule type" value="Genomic_DNA"/>
</dbReference>
<evidence type="ECO:0000313" key="1">
    <source>
        <dbReference type="EMBL" id="UYV66768.1"/>
    </source>
</evidence>
<proteinExistence type="predicted"/>
<name>A0ABY6KDA9_9ARAC</name>
<accession>A0ABY6KDA9</accession>
<organism evidence="1 2">
    <name type="scientific">Cordylochernes scorpioides</name>
    <dbReference type="NCBI Taxonomy" id="51811"/>
    <lineage>
        <taxon>Eukaryota</taxon>
        <taxon>Metazoa</taxon>
        <taxon>Ecdysozoa</taxon>
        <taxon>Arthropoda</taxon>
        <taxon>Chelicerata</taxon>
        <taxon>Arachnida</taxon>
        <taxon>Pseudoscorpiones</taxon>
        <taxon>Cheliferoidea</taxon>
        <taxon>Chernetidae</taxon>
        <taxon>Cordylochernes</taxon>
    </lineage>
</organism>